<accession>A0A6V7W8C9</accession>
<reference evidence="1 2" key="1">
    <citation type="submission" date="2020-08" db="EMBL/GenBank/DDBJ databases">
        <authorList>
            <person name="Koutsovoulos G."/>
            <person name="Danchin GJ E."/>
        </authorList>
    </citation>
    <scope>NUCLEOTIDE SEQUENCE [LARGE SCALE GENOMIC DNA]</scope>
</reference>
<gene>
    <name evidence="1" type="ORF">MENT_LOCUS35676</name>
</gene>
<proteinExistence type="predicted"/>
<organism evidence="1 2">
    <name type="scientific">Meloidogyne enterolobii</name>
    <name type="common">Root-knot nematode worm</name>
    <name type="synonym">Meloidogyne mayaguensis</name>
    <dbReference type="NCBI Taxonomy" id="390850"/>
    <lineage>
        <taxon>Eukaryota</taxon>
        <taxon>Metazoa</taxon>
        <taxon>Ecdysozoa</taxon>
        <taxon>Nematoda</taxon>
        <taxon>Chromadorea</taxon>
        <taxon>Rhabditida</taxon>
        <taxon>Tylenchina</taxon>
        <taxon>Tylenchomorpha</taxon>
        <taxon>Tylenchoidea</taxon>
        <taxon>Meloidogynidae</taxon>
        <taxon>Meloidogyninae</taxon>
        <taxon>Meloidogyne</taxon>
    </lineage>
</organism>
<protein>
    <submittedName>
        <fullName evidence="1">Uncharacterized protein</fullName>
    </submittedName>
</protein>
<evidence type="ECO:0000313" key="2">
    <source>
        <dbReference type="Proteomes" id="UP000580250"/>
    </source>
</evidence>
<evidence type="ECO:0000313" key="1">
    <source>
        <dbReference type="EMBL" id="CAD2183385.1"/>
    </source>
</evidence>
<comment type="caution">
    <text evidence="1">The sequence shown here is derived from an EMBL/GenBank/DDBJ whole genome shotgun (WGS) entry which is preliminary data.</text>
</comment>
<sequence length="139" mass="16277">MPLFVFRSKHKENEGELSQGGTSKIYHAYYYKDPEAIQIESIEEEIIFDKGKTPIYSEDEGSYKESYKEKSPISTISNNKIELPLKSKCVVLKVAKMEPDEKETNRKLSKNEELVLKHFSSKYKQYGDNMCYILRMFAR</sequence>
<dbReference type="Proteomes" id="UP000580250">
    <property type="component" value="Unassembled WGS sequence"/>
</dbReference>
<name>A0A6V7W8C9_MELEN</name>
<dbReference type="AlphaFoldDB" id="A0A6V7W8C9"/>
<dbReference type="EMBL" id="CAJEWN010000466">
    <property type="protein sequence ID" value="CAD2183385.1"/>
    <property type="molecule type" value="Genomic_DNA"/>
</dbReference>